<keyword evidence="6 7" id="KW-0472">Membrane</keyword>
<evidence type="ECO:0000256" key="5">
    <source>
        <dbReference type="ARBA" id="ARBA00022989"/>
    </source>
</evidence>
<keyword evidence="5 7" id="KW-1133">Transmembrane helix</keyword>
<evidence type="ECO:0000256" key="2">
    <source>
        <dbReference type="ARBA" id="ARBA00022692"/>
    </source>
</evidence>
<feature type="transmembrane region" description="Helical" evidence="7">
    <location>
        <begin position="143"/>
        <end position="168"/>
    </location>
</feature>
<evidence type="ECO:0000256" key="1">
    <source>
        <dbReference type="ARBA" id="ARBA00004651"/>
    </source>
</evidence>
<dbReference type="CDD" id="cd07346">
    <property type="entry name" value="ABC_6TM_exporters"/>
    <property type="match status" value="1"/>
</dbReference>
<evidence type="ECO:0000256" key="3">
    <source>
        <dbReference type="ARBA" id="ARBA00022741"/>
    </source>
</evidence>
<evidence type="ECO:0000256" key="7">
    <source>
        <dbReference type="SAM" id="Phobius"/>
    </source>
</evidence>
<organism evidence="11 13">
    <name type="scientific">Prevotella communis</name>
    <dbReference type="NCBI Taxonomy" id="2913614"/>
    <lineage>
        <taxon>Bacteria</taxon>
        <taxon>Pseudomonadati</taxon>
        <taxon>Bacteroidota</taxon>
        <taxon>Bacteroidia</taxon>
        <taxon>Bacteroidales</taxon>
        <taxon>Prevotellaceae</taxon>
        <taxon>Prevotella</taxon>
    </lineage>
</organism>
<protein>
    <submittedName>
        <fullName evidence="11">ABC-type bacteriocin/lantibiotic exporter, contains an N-terminal double-glycine peptidase domain</fullName>
    </submittedName>
</protein>
<dbReference type="Proteomes" id="UP000199134">
    <property type="component" value="Unassembled WGS sequence"/>
</dbReference>
<dbReference type="PANTHER" id="PTHR43394">
    <property type="entry name" value="ATP-DEPENDENT PERMEASE MDL1, MITOCHONDRIAL"/>
    <property type="match status" value="1"/>
</dbReference>
<dbReference type="EMBL" id="FNCQ01000001">
    <property type="protein sequence ID" value="SDG19356.1"/>
    <property type="molecule type" value="Genomic_DNA"/>
</dbReference>
<keyword evidence="12" id="KW-1185">Reference proteome</keyword>
<keyword evidence="3" id="KW-0547">Nucleotide-binding</keyword>
<feature type="transmembrane region" description="Helical" evidence="7">
    <location>
        <begin position="72"/>
        <end position="96"/>
    </location>
</feature>
<comment type="subcellular location">
    <subcellularLocation>
        <location evidence="1">Cell membrane</location>
        <topology evidence="1">Multi-pass membrane protein</topology>
    </subcellularLocation>
</comment>
<dbReference type="Gene3D" id="1.20.1560.10">
    <property type="entry name" value="ABC transporter type 1, transmembrane domain"/>
    <property type="match status" value="1"/>
</dbReference>
<proteinExistence type="predicted"/>
<dbReference type="GO" id="GO:0015421">
    <property type="term" value="F:ABC-type oligopeptide transporter activity"/>
    <property type="evidence" value="ECO:0007669"/>
    <property type="project" value="TreeGrafter"/>
</dbReference>
<evidence type="ECO:0000313" key="13">
    <source>
        <dbReference type="Proteomes" id="UP000199134"/>
    </source>
</evidence>
<evidence type="ECO:0000259" key="8">
    <source>
        <dbReference type="PROSITE" id="PS50893"/>
    </source>
</evidence>
<evidence type="ECO:0000313" key="10">
    <source>
        <dbReference type="EMBL" id="SDG19356.1"/>
    </source>
</evidence>
<dbReference type="PROSITE" id="PS50893">
    <property type="entry name" value="ABC_TRANSPORTER_2"/>
    <property type="match status" value="1"/>
</dbReference>
<dbReference type="Pfam" id="PF00005">
    <property type="entry name" value="ABC_tran"/>
    <property type="match status" value="1"/>
</dbReference>
<dbReference type="PANTHER" id="PTHR43394:SF1">
    <property type="entry name" value="ATP-BINDING CASSETTE SUB-FAMILY B MEMBER 10, MITOCHONDRIAL"/>
    <property type="match status" value="1"/>
</dbReference>
<feature type="transmembrane region" description="Helical" evidence="7">
    <location>
        <begin position="174"/>
        <end position="196"/>
    </location>
</feature>
<dbReference type="STRING" id="645274.SAMN04487901_101230"/>
<evidence type="ECO:0000256" key="4">
    <source>
        <dbReference type="ARBA" id="ARBA00022840"/>
    </source>
</evidence>
<dbReference type="InterPro" id="IPR039421">
    <property type="entry name" value="Type_1_exporter"/>
</dbReference>
<dbReference type="EMBL" id="FNIW01000005">
    <property type="protein sequence ID" value="SDN90681.1"/>
    <property type="molecule type" value="Genomic_DNA"/>
</dbReference>
<dbReference type="InterPro" id="IPR036640">
    <property type="entry name" value="ABC1_TM_sf"/>
</dbReference>
<dbReference type="SUPFAM" id="SSF52540">
    <property type="entry name" value="P-loop containing nucleoside triphosphate hydrolases"/>
    <property type="match status" value="1"/>
</dbReference>
<evidence type="ECO:0000259" key="9">
    <source>
        <dbReference type="PROSITE" id="PS50929"/>
    </source>
</evidence>
<feature type="transmembrane region" description="Helical" evidence="7">
    <location>
        <begin position="36"/>
        <end position="57"/>
    </location>
</feature>
<dbReference type="SMART" id="SM00382">
    <property type="entry name" value="AAA"/>
    <property type="match status" value="1"/>
</dbReference>
<dbReference type="InterPro" id="IPR003439">
    <property type="entry name" value="ABC_transporter-like_ATP-bd"/>
</dbReference>
<dbReference type="InterPro" id="IPR027417">
    <property type="entry name" value="P-loop_NTPase"/>
</dbReference>
<feature type="domain" description="ABC transmembrane type-1" evidence="9">
    <location>
        <begin position="43"/>
        <end position="318"/>
    </location>
</feature>
<dbReference type="RefSeq" id="WP_091813843.1">
    <property type="nucleotide sequence ID" value="NZ_FNCQ01000001.1"/>
</dbReference>
<sequence>MFAKLKRLFEIPDNHFTAKEIFRWLWRVLQGNRLQAVLNATIGLLGVGLGLSSVWAMQRAIDIASGALDGSLYVAVGVMAALILGEFAVGISRVWVRNILGVKAQNRMQQRVLARLLRSEWRGREAMHSGDIINRLEQDVKTVVTFLTETLPSTLSTLAMFVGAFVYLFQMDTWLAVTTVAILPIFILVSRIYIAYMRRYNRRVRDTDSLIQSLLTETMQHRMLVKTMEADEQMLGRLDNTQQTLRQWVRKRTAFSVASNFFLNLGFSIGFLVAFLWGALRLYAGTLTFGGMTAFLQLVNRIQGPARDLAKLVPAFVSVFTAAERLMELEDIPEEQQGESCMLPAPCGIRFEQVTFNYGAPGQQPALRDFSVDFKPGTCTAVMGETGTGKTTLIRLLLALVKPQKGEISIYSSETSNTCPTSSTSQTSFSSLSPLHRCNFVYVPQGNTLLSGTLRENLQLGNPQASDEQMREALQMACADFVAELPDGLDTRFSEQGGGLSEGQAQRIAIARALLRPGSIMLLDEATSALDAETEKKVLEIILSDHRRTVIFVTHRTAVIDYCDQVITIGS</sequence>
<dbReference type="SUPFAM" id="SSF90123">
    <property type="entry name" value="ABC transporter transmembrane region"/>
    <property type="match status" value="1"/>
</dbReference>
<evidence type="ECO:0000313" key="12">
    <source>
        <dbReference type="Proteomes" id="UP000198779"/>
    </source>
</evidence>
<dbReference type="PROSITE" id="PS50929">
    <property type="entry name" value="ABC_TM1F"/>
    <property type="match status" value="1"/>
</dbReference>
<evidence type="ECO:0000313" key="11">
    <source>
        <dbReference type="EMBL" id="SDN90681.1"/>
    </source>
</evidence>
<dbReference type="AlphaFoldDB" id="A0A1H0F7Z5"/>
<evidence type="ECO:0000256" key="6">
    <source>
        <dbReference type="ARBA" id="ARBA00023136"/>
    </source>
</evidence>
<reference evidence="10 13" key="1">
    <citation type="submission" date="2016-10" db="EMBL/GenBank/DDBJ databases">
        <authorList>
            <person name="de Groot N.N."/>
        </authorList>
    </citation>
    <scope>NUCLEOTIDE SEQUENCE [LARGE SCALE GENOMIC DNA]</scope>
    <source>
        <strain evidence="13">BP1-145</strain>
        <strain evidence="10">BP1-148</strain>
    </source>
</reference>
<dbReference type="Proteomes" id="UP000198779">
    <property type="component" value="Unassembled WGS sequence"/>
</dbReference>
<feature type="transmembrane region" description="Helical" evidence="7">
    <location>
        <begin position="254"/>
        <end position="276"/>
    </location>
</feature>
<accession>A0A1G7S8K4</accession>
<reference evidence="11 12" key="2">
    <citation type="submission" date="2016-10" db="EMBL/GenBank/DDBJ databases">
        <authorList>
            <person name="Varghese N."/>
            <person name="Submissions S."/>
        </authorList>
    </citation>
    <scope>NUCLEOTIDE SEQUENCE</scope>
    <source>
        <strain evidence="11">BP1-145</strain>
        <strain evidence="12">BP1-148</strain>
    </source>
</reference>
<accession>A0A1H0F7Z5</accession>
<dbReference type="GO" id="GO:0005524">
    <property type="term" value="F:ATP binding"/>
    <property type="evidence" value="ECO:0007669"/>
    <property type="project" value="UniProtKB-KW"/>
</dbReference>
<dbReference type="OrthoDB" id="9762778at2"/>
<dbReference type="Pfam" id="PF00664">
    <property type="entry name" value="ABC_membrane"/>
    <property type="match status" value="1"/>
</dbReference>
<name>A0A1H0F7Z5_9BACT</name>
<dbReference type="InterPro" id="IPR011527">
    <property type="entry name" value="ABC1_TM_dom"/>
</dbReference>
<dbReference type="InterPro" id="IPR003593">
    <property type="entry name" value="AAA+_ATPase"/>
</dbReference>
<feature type="domain" description="ABC transporter" evidence="8">
    <location>
        <begin position="349"/>
        <end position="571"/>
    </location>
</feature>
<keyword evidence="4" id="KW-0067">ATP-binding</keyword>
<gene>
    <name evidence="11" type="ORF">SAMN04487900_10534</name>
    <name evidence="10" type="ORF">SAMN04487901_101230</name>
</gene>
<dbReference type="GO" id="GO:0005886">
    <property type="term" value="C:plasma membrane"/>
    <property type="evidence" value="ECO:0007669"/>
    <property type="project" value="UniProtKB-SubCell"/>
</dbReference>
<dbReference type="Gene3D" id="3.40.50.300">
    <property type="entry name" value="P-loop containing nucleotide triphosphate hydrolases"/>
    <property type="match status" value="1"/>
</dbReference>
<keyword evidence="2 7" id="KW-0812">Transmembrane</keyword>
<dbReference type="GO" id="GO:0016887">
    <property type="term" value="F:ATP hydrolysis activity"/>
    <property type="evidence" value="ECO:0007669"/>
    <property type="project" value="InterPro"/>
</dbReference>